<dbReference type="InterPro" id="IPR036873">
    <property type="entry name" value="Rhodanese-like_dom_sf"/>
</dbReference>
<dbReference type="InterPro" id="IPR001763">
    <property type="entry name" value="Rhodanese-like_dom"/>
</dbReference>
<feature type="domain" description="Rhodanese" evidence="3">
    <location>
        <begin position="206"/>
        <end position="319"/>
    </location>
</feature>
<dbReference type="CDD" id="cd01449">
    <property type="entry name" value="TST_Repeat_2"/>
    <property type="match status" value="1"/>
</dbReference>
<dbReference type="GO" id="GO:0004792">
    <property type="term" value="F:thiosulfate-cyanide sulfurtransferase activity"/>
    <property type="evidence" value="ECO:0007669"/>
    <property type="project" value="InterPro"/>
</dbReference>
<dbReference type="EMBL" id="RXIF01000006">
    <property type="protein sequence ID" value="RZN64454.1"/>
    <property type="molecule type" value="Genomic_DNA"/>
</dbReference>
<dbReference type="Pfam" id="PF00581">
    <property type="entry name" value="Rhodanese"/>
    <property type="match status" value="2"/>
</dbReference>
<dbReference type="PROSITE" id="PS00683">
    <property type="entry name" value="RHODANESE_2"/>
    <property type="match status" value="1"/>
</dbReference>
<sequence length="326" mass="36851">MKNIKYKAILLPLVFLTALFGSVFFATGSSIDEKNSPYSANKEGIIKWVSTDWLLDHLNDDNLVVIDAQPTIWDYTKLHIPEAIYLNEDIFRIHKGLSPSSYAPPESIEPIFQEMGLKNTDSIVVYTGKGGHSGNGDGLEQTHVAYCLARYGAKEVYVLDGGFEKWLEEGKPTTQKYGETRRSNFKVEDRSKEYAISMYELKKIKDNPNVVLIDARPKAVYEGQGPWSKPGHIPGAINLPWTELYDEDNPRLLKTSEEIEAILKENGVTPNKLIICSCGTSREATSEFIVLKWFLGYPNVRIYEGSFTEWTAYPDNPTETGLYPYK</sequence>
<comment type="caution">
    <text evidence="4">The sequence shown here is derived from an EMBL/GenBank/DDBJ whole genome shotgun (WGS) entry which is preliminary data.</text>
</comment>
<evidence type="ECO:0000259" key="3">
    <source>
        <dbReference type="PROSITE" id="PS50206"/>
    </source>
</evidence>
<dbReference type="Proteomes" id="UP000317158">
    <property type="component" value="Unassembled WGS sequence"/>
</dbReference>
<dbReference type="InterPro" id="IPR001307">
    <property type="entry name" value="Thiosulphate_STrfase_CS"/>
</dbReference>
<dbReference type="PANTHER" id="PTHR43855">
    <property type="entry name" value="THIOSULFATE SULFURTRANSFERASE"/>
    <property type="match status" value="1"/>
</dbReference>
<dbReference type="SMART" id="SM00450">
    <property type="entry name" value="RHOD"/>
    <property type="match status" value="2"/>
</dbReference>
<keyword evidence="2 4" id="KW-0808">Transferase</keyword>
<dbReference type="PANTHER" id="PTHR43855:SF1">
    <property type="entry name" value="THIOSULFATE SULFURTRANSFERASE"/>
    <property type="match status" value="1"/>
</dbReference>
<evidence type="ECO:0000256" key="1">
    <source>
        <dbReference type="ARBA" id="ARBA00022737"/>
    </source>
</evidence>
<dbReference type="PROSITE" id="PS50206">
    <property type="entry name" value="RHODANESE_3"/>
    <property type="match status" value="2"/>
</dbReference>
<dbReference type="CDD" id="cd01448">
    <property type="entry name" value="TST_Repeat_1"/>
    <property type="match status" value="1"/>
</dbReference>
<evidence type="ECO:0000256" key="2">
    <source>
        <dbReference type="RuleBase" id="RU000507"/>
    </source>
</evidence>
<dbReference type="SUPFAM" id="SSF52821">
    <property type="entry name" value="Rhodanese/Cell cycle control phosphatase"/>
    <property type="match status" value="2"/>
</dbReference>
<evidence type="ECO:0000313" key="4">
    <source>
        <dbReference type="EMBL" id="RZN64454.1"/>
    </source>
</evidence>
<organism evidence="4 5">
    <name type="scientific">Methanoliparum thermophilum</name>
    <dbReference type="NCBI Taxonomy" id="2491083"/>
    <lineage>
        <taxon>Archaea</taxon>
        <taxon>Methanobacteriati</taxon>
        <taxon>Methanobacteriota</taxon>
        <taxon>Candidatus Methanoliparia</taxon>
        <taxon>Candidatus Methanoliparales</taxon>
        <taxon>Candidatus Methanoliparaceae</taxon>
        <taxon>Candidatus Methanoliparum</taxon>
    </lineage>
</organism>
<proteinExistence type="predicted"/>
<dbReference type="AlphaFoldDB" id="A0A520KRP3"/>
<dbReference type="InterPro" id="IPR051126">
    <property type="entry name" value="Thiosulfate_sulfurtransferase"/>
</dbReference>
<keyword evidence="1" id="KW-0677">Repeat</keyword>
<protein>
    <recommendedName>
        <fullName evidence="2">Sulfurtransferase</fullName>
    </recommendedName>
</protein>
<gene>
    <name evidence="4" type="ORF">EF806_03675</name>
</gene>
<accession>A0A520KRP3</accession>
<name>A0A520KRP3_METT2</name>
<feature type="domain" description="Rhodanese" evidence="3">
    <location>
        <begin position="59"/>
        <end position="175"/>
    </location>
</feature>
<dbReference type="Gene3D" id="3.40.250.10">
    <property type="entry name" value="Rhodanese-like domain"/>
    <property type="match status" value="2"/>
</dbReference>
<evidence type="ECO:0000313" key="5">
    <source>
        <dbReference type="Proteomes" id="UP000317158"/>
    </source>
</evidence>
<reference evidence="4 5" key="1">
    <citation type="journal article" date="2019" name="Nat. Microbiol.">
        <title>Wide diversity of methane and short-chain alkane metabolisms in uncultured archaea.</title>
        <authorList>
            <person name="Borrel G."/>
            <person name="Adam P.S."/>
            <person name="McKay L.J."/>
            <person name="Chen L.X."/>
            <person name="Sierra-Garcia I.N."/>
            <person name="Sieber C.M."/>
            <person name="Letourneur Q."/>
            <person name="Ghozlane A."/>
            <person name="Andersen G.L."/>
            <person name="Li W.J."/>
            <person name="Hallam S.J."/>
            <person name="Muyzer G."/>
            <person name="de Oliveira V.M."/>
            <person name="Inskeep W.P."/>
            <person name="Banfield J.F."/>
            <person name="Gribaldo S."/>
        </authorList>
    </citation>
    <scope>NUCLEOTIDE SEQUENCE [LARGE SCALE GENOMIC DNA]</scope>
    <source>
        <strain evidence="4">NM1a</strain>
    </source>
</reference>